<evidence type="ECO:0000313" key="2">
    <source>
        <dbReference type="EMBL" id="MBK1671006.1"/>
    </source>
</evidence>
<keyword evidence="3" id="KW-1185">Reference proteome</keyword>
<dbReference type="RefSeq" id="WP_200343461.1">
    <property type="nucleotide sequence ID" value="NZ_NRRL01000136.1"/>
</dbReference>
<feature type="transmembrane region" description="Helical" evidence="1">
    <location>
        <begin position="20"/>
        <end position="37"/>
    </location>
</feature>
<keyword evidence="1" id="KW-0472">Membrane</keyword>
<reference evidence="2 3" key="1">
    <citation type="journal article" date="2020" name="Microorganisms">
        <title>Osmotic Adaptation and Compatible Solute Biosynthesis of Phototrophic Bacteria as Revealed from Genome Analyses.</title>
        <authorList>
            <person name="Imhoff J.F."/>
            <person name="Rahn T."/>
            <person name="Kunzel S."/>
            <person name="Keller A."/>
            <person name="Neulinger S.C."/>
        </authorList>
    </citation>
    <scope>NUCLEOTIDE SEQUENCE [LARGE SCALE GENOMIC DNA]</scope>
    <source>
        <strain evidence="2 3">DSM 9895</strain>
    </source>
</reference>
<evidence type="ECO:0008006" key="4">
    <source>
        <dbReference type="Google" id="ProtNLM"/>
    </source>
</evidence>
<proteinExistence type="predicted"/>
<sequence>MRFKNPQNGYIEEATTGISWLWVLLWAPIYYAAKGIWPHAVVSLLLALVIGAPTFGAGSLLVGLGYAFFNKTVVRNHYLKNGWVQVDG</sequence>
<dbReference type="EMBL" id="NRRL01000136">
    <property type="protein sequence ID" value="MBK1671006.1"/>
    <property type="molecule type" value="Genomic_DNA"/>
</dbReference>
<name>A0ABS1DLW2_9PROT</name>
<protein>
    <recommendedName>
        <fullName evidence="4">DUF2628 domain-containing protein</fullName>
    </recommendedName>
</protein>
<evidence type="ECO:0000313" key="3">
    <source>
        <dbReference type="Proteomes" id="UP001296873"/>
    </source>
</evidence>
<gene>
    <name evidence="2" type="ORF">CKO28_23650</name>
</gene>
<organism evidence="2 3">
    <name type="scientific">Rhodovibrio sodomensis</name>
    <dbReference type="NCBI Taxonomy" id="1088"/>
    <lineage>
        <taxon>Bacteria</taxon>
        <taxon>Pseudomonadati</taxon>
        <taxon>Pseudomonadota</taxon>
        <taxon>Alphaproteobacteria</taxon>
        <taxon>Rhodospirillales</taxon>
        <taxon>Rhodovibrionaceae</taxon>
        <taxon>Rhodovibrio</taxon>
    </lineage>
</organism>
<keyword evidence="1" id="KW-1133">Transmembrane helix</keyword>
<dbReference type="Proteomes" id="UP001296873">
    <property type="component" value="Unassembled WGS sequence"/>
</dbReference>
<comment type="caution">
    <text evidence="2">The sequence shown here is derived from an EMBL/GenBank/DDBJ whole genome shotgun (WGS) entry which is preliminary data.</text>
</comment>
<evidence type="ECO:0000256" key="1">
    <source>
        <dbReference type="SAM" id="Phobius"/>
    </source>
</evidence>
<keyword evidence="1" id="KW-0812">Transmembrane</keyword>
<feature type="transmembrane region" description="Helical" evidence="1">
    <location>
        <begin position="44"/>
        <end position="69"/>
    </location>
</feature>
<accession>A0ABS1DLW2</accession>